<dbReference type="FunFam" id="4.10.70.10:FF:000001">
    <property type="entry name" value="Disintegrin and metalloproteinase domain-containing protein 22"/>
    <property type="match status" value="1"/>
</dbReference>
<proteinExistence type="predicted"/>
<evidence type="ECO:0000256" key="7">
    <source>
        <dbReference type="PROSITE-ProRule" id="PRU00076"/>
    </source>
</evidence>
<dbReference type="Pfam" id="PF01421">
    <property type="entry name" value="Reprolysin"/>
    <property type="match status" value="1"/>
</dbReference>
<sequence length="1242" mass="138203">LCICGIVRSSLRHISSRCEALAEIILPFAVCAVSILALGRPAFFIQARFRCESYSTFRFSFGNSCSVCSSLPASLLCPNGTKLEIDFYFSTVVFGPVTEEWTFGFRPDFIDCSISHPSVIVYLSSLASSVGLIARLTNAFQGFQTGEGRPAGRNWIFGSCRVLDAKPSDIDQAMEEFFKMDSWNKELFEHLVDDFEIVYPVQLRDRGRVGIDTQNYLFDNSTVHFERCSFVIKTSYGRWRIHVQLNDVLIQPAAKYMRYLKLDSPSETSGRSLPNCYYHGQVHGQPKSKVSLSTCFGLRGSIVMENQTFIIIPLKGGDLSRRHPHVFVRLKWDDEASCGNTDNAEWSRKRFHKRRPHRRKLRRDVEKEVKYIELGLFIDRKLHDFLNVGYREMISYFLEAVNAVDLAFQQLNTRVSLVYTEIWTTENKIGVQREILPSLMNFIQFSSYEFYNGPFDLALLLTAADLTTSEMMSAADTVCSARAAGMIKVADKFQPYYLSLLMAHAIGHISGMSHDDSEFDCTNGENFIGIMNNVVSMTSKKNRRVYQFTECNKHDYLELIRSGQGRCLFNFPLQNNALTLCGNKVVDPGEFCDCGSVEECDSVDPCCDAVTCTLRADAQCAEGVCCEKCKFITNRTLCRPSRDECDVPEYCSGSSGSCPSDLYKPNGATCGINRLGICYGGQCRQSDSECQRIWGPNASAADPACFKKFNTLGIDFGHCGVNENNKPLPCTESNAMCGLLFCKGGQEIPNFSLYFKTEFTENGSVYECKVFIDNKSPVNYSLIPDGSRCGKSEACISQNCVPLRNIYQHVDCPTTNTALFCSGHGICTNLNICHCDAGWTGRDCSVKLNFTFEMLSIGQSGVSEHGSFYGDSEMPVAVSFPDTFPSGGMWDFFFLNLFCCTFFSDSSKLDTYAMLIILGCVAIGMILMLALLLLCYRRRANFSKKSKTPTSEKCDFEKESNSSTETGQRSIRFGPSRTYKCADEVMTTNKRRTLDQIRECDERESLSAKSRESANSAERVTLTMNRLPSRGILKNGPQSFTCERTTPEWRALLAANRPCDGGYDSEPPYQQSSTFGRYVGVNGGGCWTASDDGRCPLQTPNSARLTRGGLYESFNSKQPRLNQTTAAIVSPYMYVRNRSLLKASPATLDSFSSNNGCCSPSRSRGADLAAYAVSPAEKQLPPTRCSTSPCNSTCSSSRGAATMQQPKPLKLTNIELLLKQLDGAAVLAEPSEDPTLSSRRLS</sequence>
<protein>
    <submittedName>
        <fullName evidence="14">Disintegrin and metalloproteinase domain-containing protein 9</fullName>
    </submittedName>
</protein>
<name>A0A0V1H8K0_9BILA</name>
<feature type="transmembrane region" description="Helical" evidence="10">
    <location>
        <begin position="912"/>
        <end position="936"/>
    </location>
</feature>
<comment type="caution">
    <text evidence="7">Lacks conserved residue(s) required for the propagation of feature annotation.</text>
</comment>
<dbReference type="InterPro" id="IPR006586">
    <property type="entry name" value="ADAM_Cys-rich"/>
</dbReference>
<evidence type="ECO:0000256" key="9">
    <source>
        <dbReference type="SAM" id="MobiDB-lite"/>
    </source>
</evidence>
<feature type="region of interest" description="Disordered" evidence="9">
    <location>
        <begin position="946"/>
        <end position="970"/>
    </location>
</feature>
<dbReference type="PROSITE" id="PS50215">
    <property type="entry name" value="ADAM_MEPRO"/>
    <property type="match status" value="1"/>
</dbReference>
<dbReference type="Pfam" id="PF07974">
    <property type="entry name" value="EGF_2"/>
    <property type="match status" value="1"/>
</dbReference>
<evidence type="ECO:0000256" key="2">
    <source>
        <dbReference type="ARBA" id="ARBA00022692"/>
    </source>
</evidence>
<feature type="domain" description="Peptidase M12B" evidence="13">
    <location>
        <begin position="370"/>
        <end position="572"/>
    </location>
</feature>
<dbReference type="Pfam" id="PF08516">
    <property type="entry name" value="ADAM_CR"/>
    <property type="match status" value="1"/>
</dbReference>
<dbReference type="GO" id="GO:0016020">
    <property type="term" value="C:membrane"/>
    <property type="evidence" value="ECO:0007669"/>
    <property type="project" value="UniProtKB-SubCell"/>
</dbReference>
<feature type="binding site" evidence="8">
    <location>
        <position position="504"/>
    </location>
    <ligand>
        <name>Zn(2+)</name>
        <dbReference type="ChEBI" id="CHEBI:29105"/>
        <note>catalytic</note>
    </ligand>
</feature>
<feature type="transmembrane region" description="Helical" evidence="10">
    <location>
        <begin position="20"/>
        <end position="43"/>
    </location>
</feature>
<dbReference type="GO" id="GO:0006509">
    <property type="term" value="P:membrane protein ectodomain proteolysis"/>
    <property type="evidence" value="ECO:0007669"/>
    <property type="project" value="TreeGrafter"/>
</dbReference>
<keyword evidence="4 10" id="KW-0472">Membrane</keyword>
<evidence type="ECO:0000256" key="10">
    <source>
        <dbReference type="SAM" id="Phobius"/>
    </source>
</evidence>
<feature type="binding site" evidence="8">
    <location>
        <position position="508"/>
    </location>
    <ligand>
        <name>Zn(2+)</name>
        <dbReference type="ChEBI" id="CHEBI:29105"/>
        <note>catalytic</note>
    </ligand>
</feature>
<feature type="non-terminal residue" evidence="14">
    <location>
        <position position="1"/>
    </location>
</feature>
<dbReference type="Pfam" id="PF00200">
    <property type="entry name" value="Disintegrin"/>
    <property type="match status" value="1"/>
</dbReference>
<dbReference type="AlphaFoldDB" id="A0A0V1H8K0"/>
<keyword evidence="7" id="KW-0245">EGF-like domain</keyword>
<dbReference type="Gene3D" id="3.40.390.10">
    <property type="entry name" value="Collagenase (Catalytic Domain)"/>
    <property type="match status" value="1"/>
</dbReference>
<comment type="caution">
    <text evidence="14">The sequence shown here is derived from an EMBL/GenBank/DDBJ whole genome shotgun (WGS) entry which is preliminary data.</text>
</comment>
<dbReference type="SUPFAM" id="SSF55486">
    <property type="entry name" value="Metalloproteases ('zincins'), catalytic domain"/>
    <property type="match status" value="1"/>
</dbReference>
<feature type="binding site" evidence="8">
    <location>
        <position position="514"/>
    </location>
    <ligand>
        <name>Zn(2+)</name>
        <dbReference type="ChEBI" id="CHEBI:29105"/>
        <note>catalytic</note>
    </ligand>
</feature>
<accession>A0A0V1H8K0</accession>
<keyword evidence="2 10" id="KW-0812">Transmembrane</keyword>
<keyword evidence="15" id="KW-1185">Reference proteome</keyword>
<keyword evidence="8" id="KW-0862">Zinc</keyword>
<keyword evidence="14" id="KW-0401">Integrin</keyword>
<dbReference type="SUPFAM" id="SSF57552">
    <property type="entry name" value="Blood coagulation inhibitor (disintegrin)"/>
    <property type="match status" value="1"/>
</dbReference>
<dbReference type="OrthoDB" id="5951731at2759"/>
<keyword evidence="5 7" id="KW-1015">Disulfide bond</keyword>
<dbReference type="SMART" id="SM00050">
    <property type="entry name" value="DISIN"/>
    <property type="match status" value="1"/>
</dbReference>
<dbReference type="PROSITE" id="PS01186">
    <property type="entry name" value="EGF_2"/>
    <property type="match status" value="1"/>
</dbReference>
<evidence type="ECO:0000259" key="13">
    <source>
        <dbReference type="PROSITE" id="PS50215"/>
    </source>
</evidence>
<dbReference type="InterPro" id="IPR036436">
    <property type="entry name" value="Disintegrin_dom_sf"/>
</dbReference>
<evidence type="ECO:0000256" key="4">
    <source>
        <dbReference type="ARBA" id="ARBA00023136"/>
    </source>
</evidence>
<dbReference type="PROSITE" id="PS50026">
    <property type="entry name" value="EGF_3"/>
    <property type="match status" value="1"/>
</dbReference>
<dbReference type="InterPro" id="IPR000742">
    <property type="entry name" value="EGF"/>
</dbReference>
<evidence type="ECO:0000256" key="8">
    <source>
        <dbReference type="PROSITE-ProRule" id="PRU00276"/>
    </source>
</evidence>
<evidence type="ECO:0000259" key="11">
    <source>
        <dbReference type="PROSITE" id="PS50026"/>
    </source>
</evidence>
<evidence type="ECO:0000256" key="1">
    <source>
        <dbReference type="ARBA" id="ARBA00004167"/>
    </source>
</evidence>
<dbReference type="PANTHER" id="PTHR11905">
    <property type="entry name" value="ADAM A DISINTEGRIN AND METALLOPROTEASE DOMAIN"/>
    <property type="match status" value="1"/>
</dbReference>
<dbReference type="PROSITE" id="PS00427">
    <property type="entry name" value="DISINTEGRIN_1"/>
    <property type="match status" value="1"/>
</dbReference>
<gene>
    <name evidence="14" type="primary">ADAM9</name>
    <name evidence="14" type="ORF">T11_6463</name>
</gene>
<keyword evidence="8" id="KW-0479">Metal-binding</keyword>
<dbReference type="SMART" id="SM00608">
    <property type="entry name" value="ACR"/>
    <property type="match status" value="1"/>
</dbReference>
<dbReference type="InterPro" id="IPR018358">
    <property type="entry name" value="Disintegrin_CS"/>
</dbReference>
<organism evidence="14 15">
    <name type="scientific">Trichinella zimbabwensis</name>
    <dbReference type="NCBI Taxonomy" id="268475"/>
    <lineage>
        <taxon>Eukaryota</taxon>
        <taxon>Metazoa</taxon>
        <taxon>Ecdysozoa</taxon>
        <taxon>Nematoda</taxon>
        <taxon>Enoplea</taxon>
        <taxon>Dorylaimia</taxon>
        <taxon>Trichinellida</taxon>
        <taxon>Trichinellidae</taxon>
        <taxon>Trichinella</taxon>
    </lineage>
</organism>
<dbReference type="GO" id="GO:0046872">
    <property type="term" value="F:metal ion binding"/>
    <property type="evidence" value="ECO:0007669"/>
    <property type="project" value="UniProtKB-KW"/>
</dbReference>
<reference evidence="14 15" key="1">
    <citation type="submission" date="2015-01" db="EMBL/GenBank/DDBJ databases">
        <title>Evolution of Trichinella species and genotypes.</title>
        <authorList>
            <person name="Korhonen P.K."/>
            <person name="Edoardo P."/>
            <person name="Giuseppe L.R."/>
            <person name="Gasser R.B."/>
        </authorList>
    </citation>
    <scope>NUCLEOTIDE SEQUENCE [LARGE SCALE GENOMIC DNA]</scope>
    <source>
        <strain evidence="14">ISS1029</strain>
    </source>
</reference>
<feature type="domain" description="Disintegrin" evidence="12">
    <location>
        <begin position="578"/>
        <end position="666"/>
    </location>
</feature>
<dbReference type="GO" id="GO:0007229">
    <property type="term" value="P:integrin-mediated signaling pathway"/>
    <property type="evidence" value="ECO:0007669"/>
    <property type="project" value="UniProtKB-KW"/>
</dbReference>
<evidence type="ECO:0000256" key="6">
    <source>
        <dbReference type="PROSITE-ProRule" id="PRU00068"/>
    </source>
</evidence>
<dbReference type="EMBL" id="JYDP01000107">
    <property type="protein sequence ID" value="KRZ07144.1"/>
    <property type="molecule type" value="Genomic_DNA"/>
</dbReference>
<comment type="subcellular location">
    <subcellularLocation>
        <location evidence="1">Membrane</location>
        <topology evidence="1">Single-pass membrane protein</topology>
    </subcellularLocation>
</comment>
<dbReference type="GO" id="GO:0004222">
    <property type="term" value="F:metalloendopeptidase activity"/>
    <property type="evidence" value="ECO:0007669"/>
    <property type="project" value="InterPro"/>
</dbReference>
<dbReference type="PANTHER" id="PTHR11905:SF248">
    <property type="entry name" value="DISINTEGRIN AND METALLOPROTEINASE DOMAIN-CONTAINING PROTEIN UNC-71"/>
    <property type="match status" value="1"/>
</dbReference>
<feature type="domain" description="EGF-like" evidence="11">
    <location>
        <begin position="808"/>
        <end position="845"/>
    </location>
</feature>
<dbReference type="PROSITE" id="PS50214">
    <property type="entry name" value="DISINTEGRIN_2"/>
    <property type="match status" value="1"/>
</dbReference>
<dbReference type="InterPro" id="IPR024079">
    <property type="entry name" value="MetalloPept_cat_dom_sf"/>
</dbReference>
<dbReference type="STRING" id="268475.A0A0V1H8K0"/>
<dbReference type="Gene3D" id="4.10.70.10">
    <property type="entry name" value="Disintegrin domain"/>
    <property type="match status" value="1"/>
</dbReference>
<feature type="disulfide bond" evidence="6">
    <location>
        <begin position="638"/>
        <end position="658"/>
    </location>
</feature>
<dbReference type="Proteomes" id="UP000055024">
    <property type="component" value="Unassembled WGS sequence"/>
</dbReference>
<dbReference type="InterPro" id="IPR013111">
    <property type="entry name" value="EGF_extracell"/>
</dbReference>
<evidence type="ECO:0000259" key="12">
    <source>
        <dbReference type="PROSITE" id="PS50214"/>
    </source>
</evidence>
<dbReference type="Gene3D" id="2.10.25.10">
    <property type="entry name" value="Laminin"/>
    <property type="match status" value="1"/>
</dbReference>
<feature type="compositionally biased region" description="Basic and acidic residues" evidence="9">
    <location>
        <begin position="950"/>
        <end position="960"/>
    </location>
</feature>
<dbReference type="PRINTS" id="PR00289">
    <property type="entry name" value="DISINTEGRIN"/>
</dbReference>
<evidence type="ECO:0000313" key="15">
    <source>
        <dbReference type="Proteomes" id="UP000055024"/>
    </source>
</evidence>
<dbReference type="InterPro" id="IPR001590">
    <property type="entry name" value="Peptidase_M12B"/>
</dbReference>
<feature type="disulfide bond" evidence="7">
    <location>
        <begin position="835"/>
        <end position="844"/>
    </location>
</feature>
<keyword evidence="3 10" id="KW-1133">Transmembrane helix</keyword>
<dbReference type="InterPro" id="IPR001762">
    <property type="entry name" value="Disintegrin_dom"/>
</dbReference>
<evidence type="ECO:0000256" key="3">
    <source>
        <dbReference type="ARBA" id="ARBA00022989"/>
    </source>
</evidence>
<dbReference type="PROSITE" id="PS00022">
    <property type="entry name" value="EGF_1"/>
    <property type="match status" value="1"/>
</dbReference>
<evidence type="ECO:0000256" key="5">
    <source>
        <dbReference type="ARBA" id="ARBA00023157"/>
    </source>
</evidence>
<evidence type="ECO:0000313" key="14">
    <source>
        <dbReference type="EMBL" id="KRZ07144.1"/>
    </source>
</evidence>